<evidence type="ECO:0000313" key="10">
    <source>
        <dbReference type="Proteomes" id="UP000516437"/>
    </source>
</evidence>
<accession>A0A6A1VM81</accession>
<feature type="compositionally biased region" description="Basic and acidic residues" evidence="7">
    <location>
        <begin position="1326"/>
        <end position="1351"/>
    </location>
</feature>
<feature type="domain" description="Condensin complex subunit 1 C-terminal" evidence="8">
    <location>
        <begin position="934"/>
        <end position="1106"/>
    </location>
</feature>
<dbReference type="PANTHER" id="PTHR14222:SF1">
    <property type="entry name" value="CONDENSIN-2 COMPLEX SUBUNIT D3"/>
    <property type="match status" value="1"/>
</dbReference>
<reference evidence="9 10" key="1">
    <citation type="journal article" date="2019" name="Plant Biotechnol. J.">
        <title>The red bayberry genome and genetic basis of sex determination.</title>
        <authorList>
            <person name="Jia H.M."/>
            <person name="Jia H.J."/>
            <person name="Cai Q.L."/>
            <person name="Wang Y."/>
            <person name="Zhao H.B."/>
            <person name="Yang W.F."/>
            <person name="Wang G.Y."/>
            <person name="Li Y.H."/>
            <person name="Zhan D.L."/>
            <person name="Shen Y.T."/>
            <person name="Niu Q.F."/>
            <person name="Chang L."/>
            <person name="Qiu J."/>
            <person name="Zhao L."/>
            <person name="Xie H.B."/>
            <person name="Fu W.Y."/>
            <person name="Jin J."/>
            <person name="Li X.W."/>
            <person name="Jiao Y."/>
            <person name="Zhou C.C."/>
            <person name="Tu T."/>
            <person name="Chai C.Y."/>
            <person name="Gao J.L."/>
            <person name="Fan L.J."/>
            <person name="van de Weg E."/>
            <person name="Wang J.Y."/>
            <person name="Gao Z.S."/>
        </authorList>
    </citation>
    <scope>NUCLEOTIDE SEQUENCE [LARGE SCALE GENOMIC DNA]</scope>
    <source>
        <tissue evidence="9">Leaves</tissue>
    </source>
</reference>
<dbReference type="Pfam" id="PF12717">
    <property type="entry name" value="Cnd1"/>
    <property type="match status" value="1"/>
</dbReference>
<gene>
    <name evidence="9" type="ORF">CJ030_MR5G017244</name>
</gene>
<feature type="region of interest" description="Disordered" evidence="7">
    <location>
        <begin position="1254"/>
        <end position="1277"/>
    </location>
</feature>
<feature type="compositionally biased region" description="Polar residues" evidence="7">
    <location>
        <begin position="1254"/>
        <end position="1276"/>
    </location>
</feature>
<dbReference type="InterPro" id="IPR026971">
    <property type="entry name" value="CND1/NCAPD3"/>
</dbReference>
<dbReference type="InterPro" id="IPR032682">
    <property type="entry name" value="Cnd1_C"/>
</dbReference>
<dbReference type="GO" id="GO:0051301">
    <property type="term" value="P:cell division"/>
    <property type="evidence" value="ECO:0007669"/>
    <property type="project" value="UniProtKB-KW"/>
</dbReference>
<evidence type="ECO:0000256" key="6">
    <source>
        <dbReference type="ARBA" id="ARBA00023306"/>
    </source>
</evidence>
<keyword evidence="10" id="KW-1185">Reference proteome</keyword>
<dbReference type="InterPro" id="IPR016024">
    <property type="entry name" value="ARM-type_fold"/>
</dbReference>
<evidence type="ECO:0000256" key="2">
    <source>
        <dbReference type="ARBA" id="ARBA00022618"/>
    </source>
</evidence>
<dbReference type="GO" id="GO:0007076">
    <property type="term" value="P:mitotic chromosome condensation"/>
    <property type="evidence" value="ECO:0007669"/>
    <property type="project" value="InterPro"/>
</dbReference>
<evidence type="ECO:0000313" key="9">
    <source>
        <dbReference type="EMBL" id="KAB1213981.1"/>
    </source>
</evidence>
<sequence>MEECICRIITELEEFRHLDNPTNPHSQPQQPLSEPTLLDLQTLLDHTLASNDFELLDRLYDDLSSKSLSPNHLVRPIALAMDSGPSHSSLLASKVYLSLFLSPNAPVFTLFTPMSFLSLLRSICRSLKRRPAVPPPDTQGEGSHAVVNRKRKGSGKRGRGSRNNARDYHTKDVENEEGDFDVRALFPVLERLELVVGLIHLDRFPDSLKSLVQTVAEISVMAAEVCGNSGAYNRLTGLCSRVLSEVLRPEHGEQASTAAEVLKSLSPIILRLKSQARTFALRFVMNQMMGFAKGSEGVKKVVVNLPRYLAQKAQEKSEARALAVESIVEIVKVMEFRDQIGFVDYVAKMTQGKANHRLMAVDLILVLMLSLRDPLGAELDNEVKNSWGLRCIEALVLRCSDVSAGIRARALSNLAQLVGSLAGDDRARSILKEVMGFGGSGERRVGGGMNALLQKRCMDEKAAVRKAALLLITKLTALLGGAIDGIVLKTMSRALLGNFSSSCHPLSTDTILLAKYEHANLTFSDESVTMEWLHSVPHLITDNESSIQEECENLFLELVLDRISRAGSTSSPQNGPVFSDSTIKAKGMEVLFPEGVLGLLRELCNGEVTPWVKKICASLGKKKRLKHKIVIALQNIVRTSESLWLRQSMPIEKWTAPPGAWLLLSEVSAYLPKAVDWEFLHHHWQLLDNYGARGELKDPLAQGDSDEKEEGMESNSVAWAGDRVYLLQTISNVSVELPPEPAADLAHNLLKRIEQFNMHSTEVNAHVKALRTLCKRKASNLEESDALVMKWVGQLLSKASRILENYVSEISDSTKRGSFLTPPSRKGKRAGVKSKLLSEAVAAVYTVGSLVIVCPSADMSAITPLLHTIITSGNSDQKWNKLPGTTVSLEQTAPSLYIQAWLTMGKICLADGNLAKKYIPLFVRMLEKSDSAALRNNLVVMMADFCVRYTALVDCYIAKIAKCLCDPCELVRRQTFILLSRLLQRDYVKWRGVLFLRFLLSLVDESENIRHLADYLFGSILKVKAPLLAYNSFVEAIFVLNDCHAHNGHSDSHGSKESRFFSIRGNDEDSRSKRMHIYMSLLKQMAPEHLLATFAKLCAEILAAASDGMLNIEDITGQSVLQDAFRILACKEIRIPSNRASSSELADIDEEGGDNGASGAADRGKAITQAVRKGLIHNTIPIFIELKRLLESKNSPLIGSLMECLRILLKDYKNEIDDILVADKQLQKELVYDMQKYDSAKAKSTAAEAVAKMQKSSSYQSPDVSKVTSGKASQNKLTDKLKNDSKLASAIADAAAAATARSVLREVNKGASTPPLSSLSVPKLKSCRDRSTSQCDRPVDILESLRKRQSFDSDEEN</sequence>
<dbReference type="GO" id="GO:0000779">
    <property type="term" value="C:condensed chromosome, centromeric region"/>
    <property type="evidence" value="ECO:0007669"/>
    <property type="project" value="TreeGrafter"/>
</dbReference>
<keyword evidence="6" id="KW-0131">Cell cycle</keyword>
<organism evidence="9 10">
    <name type="scientific">Morella rubra</name>
    <name type="common">Chinese bayberry</name>
    <dbReference type="NCBI Taxonomy" id="262757"/>
    <lineage>
        <taxon>Eukaryota</taxon>
        <taxon>Viridiplantae</taxon>
        <taxon>Streptophyta</taxon>
        <taxon>Embryophyta</taxon>
        <taxon>Tracheophyta</taxon>
        <taxon>Spermatophyta</taxon>
        <taxon>Magnoliopsida</taxon>
        <taxon>eudicotyledons</taxon>
        <taxon>Gunneridae</taxon>
        <taxon>Pentapetalae</taxon>
        <taxon>rosids</taxon>
        <taxon>fabids</taxon>
        <taxon>Fagales</taxon>
        <taxon>Myricaceae</taxon>
        <taxon>Morella</taxon>
    </lineage>
</organism>
<keyword evidence="2" id="KW-0132">Cell division</keyword>
<feature type="region of interest" description="Disordered" evidence="7">
    <location>
        <begin position="130"/>
        <end position="172"/>
    </location>
</feature>
<feature type="compositionally biased region" description="Low complexity" evidence="7">
    <location>
        <begin position="1312"/>
        <end position="1324"/>
    </location>
</feature>
<evidence type="ECO:0000256" key="4">
    <source>
        <dbReference type="ARBA" id="ARBA00023067"/>
    </source>
</evidence>
<evidence type="ECO:0000256" key="1">
    <source>
        <dbReference type="ARBA" id="ARBA00004123"/>
    </source>
</evidence>
<evidence type="ECO:0000256" key="7">
    <source>
        <dbReference type="SAM" id="MobiDB-lite"/>
    </source>
</evidence>
<proteinExistence type="predicted"/>
<evidence type="ECO:0000256" key="3">
    <source>
        <dbReference type="ARBA" id="ARBA00022776"/>
    </source>
</evidence>
<dbReference type="GO" id="GO:0000796">
    <property type="term" value="C:condensin complex"/>
    <property type="evidence" value="ECO:0007669"/>
    <property type="project" value="TreeGrafter"/>
</dbReference>
<evidence type="ECO:0000259" key="8">
    <source>
        <dbReference type="Pfam" id="PF12717"/>
    </source>
</evidence>
<dbReference type="GO" id="GO:0010032">
    <property type="term" value="P:meiotic chromosome condensation"/>
    <property type="evidence" value="ECO:0007669"/>
    <property type="project" value="TreeGrafter"/>
</dbReference>
<feature type="compositionally biased region" description="Basic residues" evidence="7">
    <location>
        <begin position="147"/>
        <end position="160"/>
    </location>
</feature>
<comment type="subcellular location">
    <subcellularLocation>
        <location evidence="1">Nucleus</location>
    </subcellularLocation>
</comment>
<dbReference type="GO" id="GO:0042393">
    <property type="term" value="F:histone binding"/>
    <property type="evidence" value="ECO:0007669"/>
    <property type="project" value="TreeGrafter"/>
</dbReference>
<dbReference type="GO" id="GO:0005634">
    <property type="term" value="C:nucleus"/>
    <property type="evidence" value="ECO:0007669"/>
    <property type="project" value="UniProtKB-SubCell"/>
</dbReference>
<keyword evidence="3" id="KW-0498">Mitosis</keyword>
<dbReference type="EMBL" id="RXIC02000023">
    <property type="protein sequence ID" value="KAB1213981.1"/>
    <property type="molecule type" value="Genomic_DNA"/>
</dbReference>
<comment type="caution">
    <text evidence="9">The sequence shown here is derived from an EMBL/GenBank/DDBJ whole genome shotgun (WGS) entry which is preliminary data.</text>
</comment>
<dbReference type="Proteomes" id="UP000516437">
    <property type="component" value="Chromosome 5"/>
</dbReference>
<feature type="region of interest" description="Disordered" evidence="7">
    <location>
        <begin position="1306"/>
        <end position="1357"/>
    </location>
</feature>
<dbReference type="InterPro" id="IPR011989">
    <property type="entry name" value="ARM-like"/>
</dbReference>
<dbReference type="OrthoDB" id="10263978at2759"/>
<evidence type="ECO:0000256" key="5">
    <source>
        <dbReference type="ARBA" id="ARBA00023242"/>
    </source>
</evidence>
<dbReference type="SUPFAM" id="SSF48371">
    <property type="entry name" value="ARM repeat"/>
    <property type="match status" value="1"/>
</dbReference>
<protein>
    <submittedName>
        <fullName evidence="9">Condensin-2 complex subunit D3</fullName>
    </submittedName>
</protein>
<keyword evidence="5" id="KW-0539">Nucleus</keyword>
<dbReference type="Gene3D" id="1.25.10.10">
    <property type="entry name" value="Leucine-rich Repeat Variant"/>
    <property type="match status" value="1"/>
</dbReference>
<name>A0A6A1VM81_9ROSI</name>
<keyword evidence="4" id="KW-0226">DNA condensation</keyword>
<dbReference type="PANTHER" id="PTHR14222">
    <property type="entry name" value="CONDENSIN"/>
    <property type="match status" value="1"/>
</dbReference>